<dbReference type="SUPFAM" id="SSF51735">
    <property type="entry name" value="NAD(P)-binding Rossmann-fold domains"/>
    <property type="match status" value="1"/>
</dbReference>
<protein>
    <submittedName>
        <fullName evidence="8">Uncharacterized protein</fullName>
    </submittedName>
</protein>
<dbReference type="InterPro" id="IPR002328">
    <property type="entry name" value="ADH_Zn_CS"/>
</dbReference>
<dbReference type="InterPro" id="IPR009286">
    <property type="entry name" value="Ins_P5_2-kin"/>
</dbReference>
<dbReference type="PROSITE" id="PS00059">
    <property type="entry name" value="ADH_ZINC"/>
    <property type="match status" value="1"/>
</dbReference>
<dbReference type="GO" id="GO:0016491">
    <property type="term" value="F:oxidoreductase activity"/>
    <property type="evidence" value="ECO:0007669"/>
    <property type="project" value="UniProtKB-KW"/>
</dbReference>
<organism evidence="8 9">
    <name type="scientific">Auxenochlorella protothecoides</name>
    <name type="common">Green microalga</name>
    <name type="synonym">Chlorella protothecoides</name>
    <dbReference type="NCBI Taxonomy" id="3075"/>
    <lineage>
        <taxon>Eukaryota</taxon>
        <taxon>Viridiplantae</taxon>
        <taxon>Chlorophyta</taxon>
        <taxon>core chlorophytes</taxon>
        <taxon>Trebouxiophyceae</taxon>
        <taxon>Chlorellales</taxon>
        <taxon>Chlorellaceae</taxon>
        <taxon>Auxenochlorella</taxon>
    </lineage>
</organism>
<dbReference type="Pfam" id="PF09763">
    <property type="entry name" value="Sec3_CC"/>
    <property type="match status" value="1"/>
</dbReference>
<name>A0A3M7KXG5_AUXPR</name>
<dbReference type="SUPFAM" id="SSF50129">
    <property type="entry name" value="GroES-like"/>
    <property type="match status" value="1"/>
</dbReference>
<dbReference type="InterPro" id="IPR043001">
    <property type="entry name" value="IP5_2-K_N_lobe"/>
</dbReference>
<evidence type="ECO:0000313" key="9">
    <source>
        <dbReference type="Proteomes" id="UP000279271"/>
    </source>
</evidence>
<gene>
    <name evidence="8" type="ORF">APUTEX25_002139</name>
</gene>
<evidence type="ECO:0000256" key="2">
    <source>
        <dbReference type="ARBA" id="ARBA00022723"/>
    </source>
</evidence>
<keyword evidence="4" id="KW-0560">Oxidoreductase</keyword>
<evidence type="ECO:0000259" key="6">
    <source>
        <dbReference type="Pfam" id="PF08240"/>
    </source>
</evidence>
<evidence type="ECO:0000256" key="5">
    <source>
        <dbReference type="SAM" id="MobiDB-lite"/>
    </source>
</evidence>
<feature type="domain" description="Exocyst complex component Sec3 coiled-coil" evidence="7">
    <location>
        <begin position="210"/>
        <end position="321"/>
    </location>
</feature>
<dbReference type="GO" id="GO:0035299">
    <property type="term" value="F:inositol-1,3,4,5,6-pentakisphosphate 2-kinase activity"/>
    <property type="evidence" value="ECO:0007669"/>
    <property type="project" value="InterPro"/>
</dbReference>
<evidence type="ECO:0000256" key="3">
    <source>
        <dbReference type="ARBA" id="ARBA00022833"/>
    </source>
</evidence>
<dbReference type="GO" id="GO:0006887">
    <property type="term" value="P:exocytosis"/>
    <property type="evidence" value="ECO:0007669"/>
    <property type="project" value="InterPro"/>
</dbReference>
<dbReference type="Gene3D" id="3.40.50.720">
    <property type="entry name" value="NAD(P)-binding Rossmann-like Domain"/>
    <property type="match status" value="1"/>
</dbReference>
<keyword evidence="3" id="KW-0862">Zinc</keyword>
<comment type="cofactor">
    <cofactor evidence="1">
        <name>Zn(2+)</name>
        <dbReference type="ChEBI" id="CHEBI:29105"/>
    </cofactor>
</comment>
<dbReference type="Proteomes" id="UP000279271">
    <property type="component" value="Unassembled WGS sequence"/>
</dbReference>
<dbReference type="Gene3D" id="3.30.200.110">
    <property type="entry name" value="Inositol-pentakisphosphate 2-kinase, N-lobe"/>
    <property type="match status" value="1"/>
</dbReference>
<dbReference type="GO" id="GO:0005524">
    <property type="term" value="F:ATP binding"/>
    <property type="evidence" value="ECO:0007669"/>
    <property type="project" value="InterPro"/>
</dbReference>
<feature type="region of interest" description="Disordered" evidence="5">
    <location>
        <begin position="678"/>
        <end position="718"/>
    </location>
</feature>
<dbReference type="GO" id="GO:0000145">
    <property type="term" value="C:exocyst"/>
    <property type="evidence" value="ECO:0007669"/>
    <property type="project" value="InterPro"/>
</dbReference>
<accession>A0A3M7KXG5</accession>
<dbReference type="Gene3D" id="3.90.180.10">
    <property type="entry name" value="Medium-chain alcohol dehydrogenases, catalytic domain"/>
    <property type="match status" value="1"/>
</dbReference>
<comment type="caution">
    <text evidence="8">The sequence shown here is derived from an EMBL/GenBank/DDBJ whole genome shotgun (WGS) entry which is preliminary data.</text>
</comment>
<dbReference type="Pfam" id="PF08240">
    <property type="entry name" value="ADH_N"/>
    <property type="match status" value="1"/>
</dbReference>
<dbReference type="Pfam" id="PF06090">
    <property type="entry name" value="Ins_P5_2-kin"/>
    <property type="match status" value="1"/>
</dbReference>
<dbReference type="InterPro" id="IPR019160">
    <property type="entry name" value="Sec3_CC"/>
</dbReference>
<evidence type="ECO:0000256" key="4">
    <source>
        <dbReference type="ARBA" id="ARBA00023002"/>
    </source>
</evidence>
<keyword evidence="2" id="KW-0479">Metal-binding</keyword>
<evidence type="ECO:0000313" key="8">
    <source>
        <dbReference type="EMBL" id="RMZ54564.1"/>
    </source>
</evidence>
<evidence type="ECO:0000256" key="1">
    <source>
        <dbReference type="ARBA" id="ARBA00001947"/>
    </source>
</evidence>
<dbReference type="PANTHER" id="PTHR42813:SF1">
    <property type="entry name" value="DEHYDROGENASE, PUTATIVE (AFU_ORTHOLOGUE AFUA_5G03930)-RELATED"/>
    <property type="match status" value="1"/>
</dbReference>
<dbReference type="PANTHER" id="PTHR42813">
    <property type="entry name" value="ZINC-TYPE ALCOHOL DEHYDROGENASE-LIKE"/>
    <property type="match status" value="1"/>
</dbReference>
<proteinExistence type="predicted"/>
<dbReference type="EMBL" id="QOKY01000177">
    <property type="protein sequence ID" value="RMZ54564.1"/>
    <property type="molecule type" value="Genomic_DNA"/>
</dbReference>
<dbReference type="InterPro" id="IPR036291">
    <property type="entry name" value="NAD(P)-bd_dom_sf"/>
</dbReference>
<dbReference type="GO" id="GO:0008270">
    <property type="term" value="F:zinc ion binding"/>
    <property type="evidence" value="ECO:0007669"/>
    <property type="project" value="InterPro"/>
</dbReference>
<reference evidence="9" key="1">
    <citation type="journal article" date="2018" name="Algal Res.">
        <title>Characterization of plant carbon substrate utilization by Auxenochlorella protothecoides.</title>
        <authorList>
            <person name="Vogler B.W."/>
            <person name="Starkenburg S.R."/>
            <person name="Sudasinghe N."/>
            <person name="Schambach J.Y."/>
            <person name="Rollin J.A."/>
            <person name="Pattathil S."/>
            <person name="Barry A.N."/>
        </authorList>
    </citation>
    <scope>NUCLEOTIDE SEQUENCE [LARGE SCALE GENOMIC DNA]</scope>
    <source>
        <strain evidence="9">UTEX 25</strain>
    </source>
</reference>
<evidence type="ECO:0000259" key="7">
    <source>
        <dbReference type="Pfam" id="PF09763"/>
    </source>
</evidence>
<dbReference type="InterPro" id="IPR013154">
    <property type="entry name" value="ADH-like_N"/>
</dbReference>
<sequence>MQKQTPIPREIHRLFVQTEDEVLACFQPVSGERFLVLTYRKRSRLKGLKGTLQVCKLVQGSYQVRKAFRTKALSRMECFPGTGLVELSFSRHAFTSGEVKLAFRLSSDALRLEFLGILYDFCTKQEHCQPAMLGIQDLELRVFAANAGAPQAKATAGVDLPGVASQPAPRAAKPHIVQGRAGSVSRNPPREDRQLETLLALVAGAGGSLEEVTLQLTTELEALEDAGVHELLESEDQVLSLRQDLDATIGLLDDLEDNLSIFDAKMGLMRQDVAAIEVRNNQLETQSRNDGALLDTLDSLLSQLALGPDTEKILMHRQLSMSGVGAFVAAFDELSRRVVSLSSTSGALPGHLRAMTAIQRRGVELAALQRGALARAVAFVESELAAGHHKGVDLAGLHAHARQLRPLLALAARVSPADLDRLRRGYCAAITALLARSAREIAEAARSAAAQLTKTLSAALPATPVSQASVAPRGQSFAMPRRQENALLASQADPEARAAEPDAPVLETAFVTGLQKLLDTFIPLAQRELDVASEIFSCSEDGSDPGPADQGPRDLGEVLVSGPGQHILNLASEMQGPHALVGIPALAAVFAWQRRLTRSGQGKGEDEVASALLGLLERVEAQLTGAVDAANESSLAGMRRYVAQRSTSALSASAVKSTHVLPFLPRFLESVRRVEAALSQGGPGPRNSPGRGAGLATLSGVRGGPPRPSPFGAAPGAEPGAAAAGQAAALALARRGWATQLAGALAAVGEVAARDQKHGPRICLENYVLLQRTFQARRLSRREGPLADVAQRVDTECHAAEAAYIEQQVDYFGFTPVLALSRKLDDLCNSQPSTRPPAPISLSDATSMFALEAICLSRWERIPKQLRTWYPTFDLPLTVPQLKAQFLSTKPMQTKAAPLGSTQSSKMTTLAGKLMPKRDATPEVTITSIKDETRTMKSVQWFGTKDIRVVEVPVPKVTDEGDVILRVTTTAICGSDLHFYNGAMPGMKKGDIVGHEFMGVVEAAGPNVKKFSVGDRVVVAFDIGSDVNCLKVPEGMPDDKVIFLSDIMPTGWHGAECGQVGEGDNVAIWGAGPVGLLAAQSCYVRGAAKVAIIDSEQYRLDYAVAKLPGIHTVNFKEVKVLEALHKIFPVGPGPDVAIEAVGLHYATSWLHKIEKALMLETDPSEVLNEMIEATRKHGRISVIGAYAGYCNHFNIGAFMEKSMTMSGGQTPCQKYWPTLVKLMQASPFLEGKLDPTIVKTHELPLEQAPEAYKMFDEKTDEVVKHSARLVTGSCSPREQPTTSSSDKGRTKIPSAWAQVGWLLRIPKIRQPPDLVSAFLETQIWAPFLQGLNSGNPADLDESYVRLVMGPLVDAKYLPVQHWVPVEPAFLVTLAQRPCLERLDVDVRRVMLMRDSRLLPADTSSGRDLRPRPTVSVEIKPKWGALPHAHTVPPQHRAAKLGASRYQLHQHLKAATGAIEVPSEYDPLDLFSGEAGRVWTALQALGRSPQNNFLTAVDGKPGGLHSASVALLGPCRAVHDTPGAALLTVVRDVLVQEDALAQILDVQRLCSTDIHAVHAQYQALLDAASPEVREQGILPPTPALEAALSLLRDYLTSCTARDCALLLALRRESSGGGPMRPQTAEAPGRVTLHGGGAVFYRLTVIDLDRKPVSKLARHLALDAEIMRVAGGIEPAADHDLE</sequence>
<dbReference type="InterPro" id="IPR011032">
    <property type="entry name" value="GroES-like_sf"/>
</dbReference>
<feature type="domain" description="Alcohol dehydrogenase-like N-terminal" evidence="6">
    <location>
        <begin position="960"/>
        <end position="1038"/>
    </location>
</feature>